<name>A0ABT0THQ6_9FLAO</name>
<protein>
    <submittedName>
        <fullName evidence="1">Uncharacterized protein</fullName>
    </submittedName>
</protein>
<dbReference type="Proteomes" id="UP001203342">
    <property type="component" value="Unassembled WGS sequence"/>
</dbReference>
<dbReference type="RefSeq" id="WP_250582025.1">
    <property type="nucleotide sequence ID" value="NZ_JAMLJN010000006.1"/>
</dbReference>
<proteinExistence type="predicted"/>
<evidence type="ECO:0000313" key="2">
    <source>
        <dbReference type="Proteomes" id="UP001203342"/>
    </source>
</evidence>
<reference evidence="1 2" key="1">
    <citation type="submission" date="2022-05" db="EMBL/GenBank/DDBJ databases">
        <title>Flavobacterium sp., isolated from activated sludge.</title>
        <authorList>
            <person name="Ran Q."/>
        </authorList>
    </citation>
    <scope>NUCLEOTIDE SEQUENCE [LARGE SCALE GENOMIC DNA]</scope>
    <source>
        <strain evidence="1 2">HXWNR69</strain>
    </source>
</reference>
<organism evidence="1 2">
    <name type="scientific">Flavobacterium fragile</name>
    <dbReference type="NCBI Taxonomy" id="2949085"/>
    <lineage>
        <taxon>Bacteria</taxon>
        <taxon>Pseudomonadati</taxon>
        <taxon>Bacteroidota</taxon>
        <taxon>Flavobacteriia</taxon>
        <taxon>Flavobacteriales</taxon>
        <taxon>Flavobacteriaceae</taxon>
        <taxon>Flavobacterium</taxon>
    </lineage>
</organism>
<gene>
    <name evidence="1" type="ORF">NAT47_08785</name>
</gene>
<evidence type="ECO:0000313" key="1">
    <source>
        <dbReference type="EMBL" id="MCL9770512.1"/>
    </source>
</evidence>
<accession>A0ABT0THQ6</accession>
<comment type="caution">
    <text evidence="1">The sequence shown here is derived from an EMBL/GenBank/DDBJ whole genome shotgun (WGS) entry which is preliminary data.</text>
</comment>
<keyword evidence="2" id="KW-1185">Reference proteome</keyword>
<sequence>MNKINYTSQFKEVLNLCKQNKLFLGLGNPNAKILIIGKEAAIDKEKNPRHYEMEVENNVKDWEHNFDNSKQLDEVLSWFAETSEQKYNPLYPYKGQKHTLLRKKKVDGNEINNGGTSKTWYNYQKIADKLFNNNVKSSIINFQEHMFISELNQESAKYSHLIAKEKREQSIAKRKQLFETNYFREFPITIVAVGHYVRDFNVNLEELFGVVYSHELSAVNSKGLKNEFINIHFDSIEKPARLLIHTNQLSMVSNELVNKIGEVCSIFIKEKI</sequence>
<dbReference type="EMBL" id="JAMLJN010000006">
    <property type="protein sequence ID" value="MCL9770512.1"/>
    <property type="molecule type" value="Genomic_DNA"/>
</dbReference>